<dbReference type="Gene3D" id="3.40.190.10">
    <property type="entry name" value="Periplasmic binding protein-like II"/>
    <property type="match status" value="2"/>
</dbReference>
<sequence length="446" mass="48276">MKKYLAGLALASAGMAFAQQDVTVTWLTGNTATALQFGKDAAQRYMDTNPHTIGDQDYNVTVEVTQGPESATDRYALLLQLFEAQSGDADLMDIDVIWPGDLAQHLIDFYQYEGVEEDMQAHFPAIVENNTVDGKLVGIPMYTDAGLLYYRTDLLEEYGYDGPPATWTELQEMATTIMEGEGANNPDFTGFVWQGDAYEGLTCNALEWIASFGGGNFISPEGEIEVFNDQNITALESAASWVGTISPQAVTGFQEEDSRQIFQNGNAVFMRNWPYAYSLATAEDSAIADSVGIAPLPAGEGDGSTPAATLGGWQMGVNAYSENPDVAVDVARFLTSEEEQLLRALEVSNLPTIESVYQSQELLDSNVAWFAELLPVFQNAVARPSTISAPRYNEASRQIFAAVHDVLTGATDAETAMSELEIELEDLTGLPIEGADAGTNTSFASR</sequence>
<dbReference type="CDD" id="cd14750">
    <property type="entry name" value="PBP2_TMBP"/>
    <property type="match status" value="1"/>
</dbReference>
<dbReference type="InterPro" id="IPR050490">
    <property type="entry name" value="Bact_solute-bd_prot1"/>
</dbReference>
<dbReference type="InterPro" id="IPR006059">
    <property type="entry name" value="SBP"/>
</dbReference>
<dbReference type="PANTHER" id="PTHR43649">
    <property type="entry name" value="ARABINOSE-BINDING PROTEIN-RELATED"/>
    <property type="match status" value="1"/>
</dbReference>
<protein>
    <submittedName>
        <fullName evidence="5">Maltodextrin ABC transporter, substrate-binding protein MdxE</fullName>
    </submittedName>
</protein>
<evidence type="ECO:0000256" key="4">
    <source>
        <dbReference type="SAM" id="SignalP"/>
    </source>
</evidence>
<name>A0A6J4UX76_9DEIN</name>
<organism evidence="5">
    <name type="scientific">uncultured Truepera sp</name>
    <dbReference type="NCBI Taxonomy" id="543023"/>
    <lineage>
        <taxon>Bacteria</taxon>
        <taxon>Thermotogati</taxon>
        <taxon>Deinococcota</taxon>
        <taxon>Deinococci</taxon>
        <taxon>Trueperales</taxon>
        <taxon>Trueperaceae</taxon>
        <taxon>Truepera</taxon>
        <taxon>environmental samples</taxon>
    </lineage>
</organism>
<evidence type="ECO:0000256" key="1">
    <source>
        <dbReference type="ARBA" id="ARBA00008520"/>
    </source>
</evidence>
<comment type="similarity">
    <text evidence="1">Belongs to the bacterial solute-binding protein 1 family.</text>
</comment>
<feature type="chain" id="PRO_5026688092" evidence="4">
    <location>
        <begin position="19"/>
        <end position="446"/>
    </location>
</feature>
<gene>
    <name evidence="5" type="ORF">AVDCRST_MAG86-425</name>
</gene>
<proteinExistence type="inferred from homology"/>
<feature type="signal peptide" evidence="4">
    <location>
        <begin position="1"/>
        <end position="18"/>
    </location>
</feature>
<evidence type="ECO:0000256" key="2">
    <source>
        <dbReference type="ARBA" id="ARBA00022448"/>
    </source>
</evidence>
<keyword evidence="2" id="KW-0813">Transport</keyword>
<evidence type="ECO:0000313" key="5">
    <source>
        <dbReference type="EMBL" id="CAA9558683.1"/>
    </source>
</evidence>
<dbReference type="AlphaFoldDB" id="A0A6J4UX76"/>
<reference evidence="5" key="1">
    <citation type="submission" date="2020-02" db="EMBL/GenBank/DDBJ databases">
        <authorList>
            <person name="Meier V. D."/>
        </authorList>
    </citation>
    <scope>NUCLEOTIDE SEQUENCE</scope>
    <source>
        <strain evidence="5">AVDCRST_MAG86</strain>
    </source>
</reference>
<keyword evidence="3 4" id="KW-0732">Signal</keyword>
<dbReference type="PANTHER" id="PTHR43649:SF34">
    <property type="entry name" value="ABC TRANSPORTER PERIPLASMIC-BINDING PROTEIN YCJN-RELATED"/>
    <property type="match status" value="1"/>
</dbReference>
<dbReference type="SUPFAM" id="SSF53850">
    <property type="entry name" value="Periplasmic binding protein-like II"/>
    <property type="match status" value="1"/>
</dbReference>
<accession>A0A6J4UX76</accession>
<dbReference type="Pfam" id="PF01547">
    <property type="entry name" value="SBP_bac_1"/>
    <property type="match status" value="1"/>
</dbReference>
<dbReference type="EMBL" id="CADCWP010000028">
    <property type="protein sequence ID" value="CAA9558683.1"/>
    <property type="molecule type" value="Genomic_DNA"/>
</dbReference>
<evidence type="ECO:0000256" key="3">
    <source>
        <dbReference type="ARBA" id="ARBA00022729"/>
    </source>
</evidence>